<keyword evidence="3" id="KW-1185">Reference proteome</keyword>
<dbReference type="AlphaFoldDB" id="K4AP63"/>
<evidence type="ECO:0000313" key="2">
    <source>
        <dbReference type="EnsemblPlants" id="KQK92796"/>
    </source>
</evidence>
<organism evidence="2 3">
    <name type="scientific">Setaria italica</name>
    <name type="common">Foxtail millet</name>
    <name type="synonym">Panicum italicum</name>
    <dbReference type="NCBI Taxonomy" id="4555"/>
    <lineage>
        <taxon>Eukaryota</taxon>
        <taxon>Viridiplantae</taxon>
        <taxon>Streptophyta</taxon>
        <taxon>Embryophyta</taxon>
        <taxon>Tracheophyta</taxon>
        <taxon>Spermatophyta</taxon>
        <taxon>Magnoliopsida</taxon>
        <taxon>Liliopsida</taxon>
        <taxon>Poales</taxon>
        <taxon>Poaceae</taxon>
        <taxon>PACMAD clade</taxon>
        <taxon>Panicoideae</taxon>
        <taxon>Panicodae</taxon>
        <taxon>Paniceae</taxon>
        <taxon>Cenchrinae</taxon>
        <taxon>Setaria</taxon>
    </lineage>
</organism>
<accession>K4AP63</accession>
<sequence>MALAALPRSREKGTLAWPNGRREEATGPHHRPAPRRVALAAGHQQRGADGISSCQSSRRRRAGSAPWRKSVTPSGVSKSLAEKDRWQNLLDRDVGLRVFTFNSPWPSSVIRGDPVRITIHETSFRETCLGCVEEMAW</sequence>
<name>K4AP63_SETIT</name>
<reference evidence="3" key="1">
    <citation type="journal article" date="2012" name="Nat. Biotechnol.">
        <title>Reference genome sequence of the model plant Setaria.</title>
        <authorList>
            <person name="Bennetzen J.L."/>
            <person name="Schmutz J."/>
            <person name="Wang H."/>
            <person name="Percifield R."/>
            <person name="Hawkins J."/>
            <person name="Pontaroli A.C."/>
            <person name="Estep M."/>
            <person name="Feng L."/>
            <person name="Vaughn J.N."/>
            <person name="Grimwood J."/>
            <person name="Jenkins J."/>
            <person name="Barry K."/>
            <person name="Lindquist E."/>
            <person name="Hellsten U."/>
            <person name="Deshpande S."/>
            <person name="Wang X."/>
            <person name="Wu X."/>
            <person name="Mitros T."/>
            <person name="Triplett J."/>
            <person name="Yang X."/>
            <person name="Ye C.Y."/>
            <person name="Mauro-Herrera M."/>
            <person name="Wang L."/>
            <person name="Li P."/>
            <person name="Sharma M."/>
            <person name="Sharma R."/>
            <person name="Ronald P.C."/>
            <person name="Panaud O."/>
            <person name="Kellogg E.A."/>
            <person name="Brutnell T.P."/>
            <person name="Doust A.N."/>
            <person name="Tuskan G.A."/>
            <person name="Rokhsar D."/>
            <person name="Devos K.M."/>
        </authorList>
    </citation>
    <scope>NUCLEOTIDE SEQUENCE [LARGE SCALE GENOMIC DNA]</scope>
    <source>
        <strain evidence="3">cv. Yugu1</strain>
    </source>
</reference>
<proteinExistence type="predicted"/>
<evidence type="ECO:0000313" key="3">
    <source>
        <dbReference type="Proteomes" id="UP000004995"/>
    </source>
</evidence>
<dbReference type="InParanoid" id="K4AP63"/>
<dbReference type="Proteomes" id="UP000004995">
    <property type="component" value="Unassembled WGS sequence"/>
</dbReference>
<reference evidence="2" key="2">
    <citation type="submission" date="2018-08" db="UniProtKB">
        <authorList>
            <consortium name="EnsemblPlants"/>
        </authorList>
    </citation>
    <scope>IDENTIFICATION</scope>
    <source>
        <strain evidence="2">Yugu1</strain>
    </source>
</reference>
<feature type="region of interest" description="Disordered" evidence="1">
    <location>
        <begin position="1"/>
        <end position="79"/>
    </location>
</feature>
<evidence type="ECO:0000256" key="1">
    <source>
        <dbReference type="SAM" id="MobiDB-lite"/>
    </source>
</evidence>
<dbReference type="EMBL" id="AGNK02006138">
    <property type="status" value="NOT_ANNOTATED_CDS"/>
    <property type="molecule type" value="Genomic_DNA"/>
</dbReference>
<protein>
    <submittedName>
        <fullName evidence="2">Uncharacterized protein</fullName>
    </submittedName>
</protein>
<dbReference type="EnsemblPlants" id="KQK92796">
    <property type="protein sequence ID" value="KQK92796"/>
    <property type="gene ID" value="SETIT_040711mg"/>
</dbReference>
<dbReference type="HOGENOM" id="CLU_2019239_0_0_1"/>
<dbReference type="Gramene" id="KQK92796">
    <property type="protein sequence ID" value="KQK92796"/>
    <property type="gene ID" value="SETIT_040711mg"/>
</dbReference>